<accession>A0A0S2SI91</accession>
<proteinExistence type="predicted"/>
<protein>
    <submittedName>
        <fullName evidence="1">Uncharacterized protein</fullName>
    </submittedName>
</protein>
<evidence type="ECO:0000313" key="2">
    <source>
        <dbReference type="Proteomes" id="UP000058114"/>
    </source>
</evidence>
<dbReference type="EMBL" id="CP013067">
    <property type="protein sequence ID" value="ALP41415.1"/>
    <property type="molecule type" value="Genomic_DNA"/>
</dbReference>
<gene>
    <name evidence="1" type="ORF">WL1483_1996</name>
</gene>
<organism evidence="1 2">
    <name type="scientific">Aeromonas schubertii</name>
    <dbReference type="NCBI Taxonomy" id="652"/>
    <lineage>
        <taxon>Bacteria</taxon>
        <taxon>Pseudomonadati</taxon>
        <taxon>Pseudomonadota</taxon>
        <taxon>Gammaproteobacteria</taxon>
        <taxon>Aeromonadales</taxon>
        <taxon>Aeromonadaceae</taxon>
        <taxon>Aeromonas</taxon>
    </lineage>
</organism>
<name>A0A0S2SI91_9GAMM</name>
<dbReference type="Proteomes" id="UP000058114">
    <property type="component" value="Chromosome"/>
</dbReference>
<dbReference type="AlphaFoldDB" id="A0A0S2SI91"/>
<dbReference type="KEGG" id="asr:WL1483_1996"/>
<dbReference type="PATRIC" id="fig|652.5.peg.3319"/>
<reference evidence="2" key="1">
    <citation type="submission" date="2015-10" db="EMBL/GenBank/DDBJ databases">
        <title>Complete Genome Sequence of Aeromonas schubertii strain WL1483.</title>
        <authorList>
            <person name="Liu L."/>
        </authorList>
    </citation>
    <scope>NUCLEOTIDE SEQUENCE [LARGE SCALE GENOMIC DNA]</scope>
    <source>
        <strain evidence="2">WL1483</strain>
    </source>
</reference>
<reference evidence="1 2" key="2">
    <citation type="journal article" date="2016" name="Genome Announc.">
        <title>Complete Genome Sequence of the Highly Virulent Aeromonas schubertii Strain WL1483, Isolated from Diseased Snakehead Fish (Channa argus) in China.</title>
        <authorList>
            <person name="Liu L."/>
            <person name="Li N."/>
            <person name="Zhang D."/>
            <person name="Fu X."/>
            <person name="Shi C."/>
            <person name="Lin Q."/>
            <person name="Hao G."/>
        </authorList>
    </citation>
    <scope>NUCLEOTIDE SEQUENCE [LARGE SCALE GENOMIC DNA]</scope>
    <source>
        <strain evidence="1 2">WL1483</strain>
    </source>
</reference>
<sequence length="32" mass="3652">MFLGQHQENRSMDRILFWGSLLLLIGASPLHA</sequence>
<evidence type="ECO:0000313" key="1">
    <source>
        <dbReference type="EMBL" id="ALP41415.1"/>
    </source>
</evidence>